<organism evidence="1 2">
    <name type="scientific">Ameiurus melas</name>
    <name type="common">Black bullhead</name>
    <name type="synonym">Silurus melas</name>
    <dbReference type="NCBI Taxonomy" id="219545"/>
    <lineage>
        <taxon>Eukaryota</taxon>
        <taxon>Metazoa</taxon>
        <taxon>Chordata</taxon>
        <taxon>Craniata</taxon>
        <taxon>Vertebrata</taxon>
        <taxon>Euteleostomi</taxon>
        <taxon>Actinopterygii</taxon>
        <taxon>Neopterygii</taxon>
        <taxon>Teleostei</taxon>
        <taxon>Ostariophysi</taxon>
        <taxon>Siluriformes</taxon>
        <taxon>Ictaluridae</taxon>
        <taxon>Ameiurus</taxon>
    </lineage>
</organism>
<dbReference type="EMBL" id="JAAGNN010000021">
    <property type="protein sequence ID" value="KAF4075194.1"/>
    <property type="molecule type" value="Genomic_DNA"/>
</dbReference>
<dbReference type="Proteomes" id="UP000593565">
    <property type="component" value="Unassembled WGS sequence"/>
</dbReference>
<reference evidence="1 2" key="1">
    <citation type="submission" date="2020-02" db="EMBL/GenBank/DDBJ databases">
        <title>A chromosome-scale genome assembly of the black bullhead catfish (Ameiurus melas).</title>
        <authorList>
            <person name="Wen M."/>
            <person name="Zham M."/>
            <person name="Cabau C."/>
            <person name="Klopp C."/>
            <person name="Donnadieu C."/>
            <person name="Roques C."/>
            <person name="Bouchez O."/>
            <person name="Lampietro C."/>
            <person name="Jouanno E."/>
            <person name="Herpin A."/>
            <person name="Louis A."/>
            <person name="Berthelot C."/>
            <person name="Parey E."/>
            <person name="Roest-Crollius H."/>
            <person name="Braasch I."/>
            <person name="Postlethwait J."/>
            <person name="Robinson-Rechavi M."/>
            <person name="Echchiki A."/>
            <person name="Begum T."/>
            <person name="Montfort J."/>
            <person name="Schartl M."/>
            <person name="Bobe J."/>
            <person name="Guiguen Y."/>
        </authorList>
    </citation>
    <scope>NUCLEOTIDE SEQUENCE [LARGE SCALE GENOMIC DNA]</scope>
    <source>
        <strain evidence="1">M_S1</strain>
        <tissue evidence="1">Blood</tissue>
    </source>
</reference>
<comment type="caution">
    <text evidence="1">The sequence shown here is derived from an EMBL/GenBank/DDBJ whole genome shotgun (WGS) entry which is preliminary data.</text>
</comment>
<keyword evidence="2" id="KW-1185">Reference proteome</keyword>
<name>A0A7J5ZX56_AMEME</name>
<protein>
    <submittedName>
        <fullName evidence="1">Uncharacterized protein</fullName>
    </submittedName>
</protein>
<sequence>MYWLCREIQPCPYFCSTTALLEGLRFFPPSVEMRSFRHTLTDDQYSCLSCSSTTVAVCFGLTVLYSQPRTYDKNYWPLEHCCVKNVI</sequence>
<gene>
    <name evidence="1" type="ORF">AMELA_G00231770</name>
</gene>
<proteinExistence type="predicted"/>
<evidence type="ECO:0000313" key="2">
    <source>
        <dbReference type="Proteomes" id="UP000593565"/>
    </source>
</evidence>
<evidence type="ECO:0000313" key="1">
    <source>
        <dbReference type="EMBL" id="KAF4075194.1"/>
    </source>
</evidence>
<accession>A0A7J5ZX56</accession>
<dbReference type="AlphaFoldDB" id="A0A7J5ZX56"/>